<sequence length="294" mass="32245">MDQRQSLADCFEENRRDLLGLSYRMLGSREEAEDAVQETWLRLDRADTAAVRNLPGWLRTVTSRVCLDMLRSRHGGREECWSGDLAPTTVAPDDGNPEHEALEAESVGLALLVVLNTLSPAERVAFILHDMFGVPFDEIGGILDRSEATAKKLASRARHKVRAPRERHRVEMDEYREVVAAFQVAARTGDTGIIAAHLAPDVVRRADAAALPPGRPLKAHGATAVAGEISRFGGAARHAEPALIDGQVGLLVAPGGWLRLAICFSIENGLVREYELVADPARLMRLCIRLLPER</sequence>
<dbReference type="Proteomes" id="UP001220022">
    <property type="component" value="Unassembled WGS sequence"/>
</dbReference>
<dbReference type="Pfam" id="PF08281">
    <property type="entry name" value="Sigma70_r4_2"/>
    <property type="match status" value="1"/>
</dbReference>
<evidence type="ECO:0000256" key="2">
    <source>
        <dbReference type="ARBA" id="ARBA00011344"/>
    </source>
</evidence>
<name>A0ABT5ZBU8_9ACTN</name>
<evidence type="ECO:0000313" key="8">
    <source>
        <dbReference type="EMBL" id="MDF2261178.1"/>
    </source>
</evidence>
<dbReference type="InterPro" id="IPR014284">
    <property type="entry name" value="RNA_pol_sigma-70_dom"/>
</dbReference>
<proteinExistence type="inferred from homology"/>
<dbReference type="InterPro" id="IPR007627">
    <property type="entry name" value="RNA_pol_sigma70_r2"/>
</dbReference>
<keyword evidence="4" id="KW-0731">Sigma factor</keyword>
<evidence type="ECO:0000256" key="3">
    <source>
        <dbReference type="ARBA" id="ARBA00023015"/>
    </source>
</evidence>
<dbReference type="PANTHER" id="PTHR30173:SF43">
    <property type="entry name" value="ECF RNA POLYMERASE SIGMA FACTOR SIGI-RELATED"/>
    <property type="match status" value="1"/>
</dbReference>
<dbReference type="EMBL" id="JARHTQ010000049">
    <property type="protein sequence ID" value="MDF2261178.1"/>
    <property type="molecule type" value="Genomic_DNA"/>
</dbReference>
<comment type="caution">
    <text evidence="8">The sequence shown here is derived from an EMBL/GenBank/DDBJ whole genome shotgun (WGS) entry which is preliminary data.</text>
</comment>
<keyword evidence="5" id="KW-0804">Transcription</keyword>
<dbReference type="SUPFAM" id="SSF88946">
    <property type="entry name" value="Sigma2 domain of RNA polymerase sigma factors"/>
    <property type="match status" value="1"/>
</dbReference>
<dbReference type="SUPFAM" id="SSF88659">
    <property type="entry name" value="Sigma3 and sigma4 domains of RNA polymerase sigma factors"/>
    <property type="match status" value="1"/>
</dbReference>
<evidence type="ECO:0000259" key="6">
    <source>
        <dbReference type="Pfam" id="PF04542"/>
    </source>
</evidence>
<dbReference type="NCBIfam" id="TIGR02937">
    <property type="entry name" value="sigma70-ECF"/>
    <property type="match status" value="1"/>
</dbReference>
<dbReference type="InterPro" id="IPR013249">
    <property type="entry name" value="RNA_pol_sigma70_r4_t2"/>
</dbReference>
<dbReference type="RefSeq" id="WP_275822517.1">
    <property type="nucleotide sequence ID" value="NZ_BAAANM010000031.1"/>
</dbReference>
<dbReference type="InterPro" id="IPR032710">
    <property type="entry name" value="NTF2-like_dom_sf"/>
</dbReference>
<dbReference type="InterPro" id="IPR013324">
    <property type="entry name" value="RNA_pol_sigma_r3/r4-like"/>
</dbReference>
<dbReference type="Pfam" id="PF04542">
    <property type="entry name" value="Sigma70_r2"/>
    <property type="match status" value="1"/>
</dbReference>
<reference evidence="8 9" key="1">
    <citation type="submission" date="2023-03" db="EMBL/GenBank/DDBJ databases">
        <title>Draft genome sequence of type strain Streptomyces ferralitis JCM 14344.</title>
        <authorList>
            <person name="Klaysubun C."/>
            <person name="Duangmal K."/>
        </authorList>
    </citation>
    <scope>NUCLEOTIDE SEQUENCE [LARGE SCALE GENOMIC DNA]</scope>
    <source>
        <strain evidence="8 9">JCM 14344</strain>
    </source>
</reference>
<dbReference type="InterPro" id="IPR052704">
    <property type="entry name" value="ECF_Sigma-70_Domain"/>
</dbReference>
<dbReference type="Gene3D" id="1.10.1740.10">
    <property type="match status" value="1"/>
</dbReference>
<dbReference type="PANTHER" id="PTHR30173">
    <property type="entry name" value="SIGMA 19 FACTOR"/>
    <property type="match status" value="1"/>
</dbReference>
<protein>
    <submittedName>
        <fullName evidence="8">Sigma-70 family RNA polymerase sigma factor</fullName>
    </submittedName>
</protein>
<keyword evidence="9" id="KW-1185">Reference proteome</keyword>
<comment type="similarity">
    <text evidence="1">Belongs to the sigma-70 factor family. ECF subfamily.</text>
</comment>
<organism evidence="8 9">
    <name type="scientific">Streptantibioticus ferralitis</name>
    <dbReference type="NCBI Taxonomy" id="236510"/>
    <lineage>
        <taxon>Bacteria</taxon>
        <taxon>Bacillati</taxon>
        <taxon>Actinomycetota</taxon>
        <taxon>Actinomycetes</taxon>
        <taxon>Kitasatosporales</taxon>
        <taxon>Streptomycetaceae</taxon>
        <taxon>Streptantibioticus</taxon>
    </lineage>
</organism>
<evidence type="ECO:0000313" key="9">
    <source>
        <dbReference type="Proteomes" id="UP001220022"/>
    </source>
</evidence>
<accession>A0ABT5ZBU8</accession>
<dbReference type="Gene3D" id="1.10.10.10">
    <property type="entry name" value="Winged helix-like DNA-binding domain superfamily/Winged helix DNA-binding domain"/>
    <property type="match status" value="1"/>
</dbReference>
<evidence type="ECO:0000259" key="7">
    <source>
        <dbReference type="Pfam" id="PF08281"/>
    </source>
</evidence>
<feature type="domain" description="RNA polymerase sigma-70 region 2" evidence="6">
    <location>
        <begin position="11"/>
        <end position="73"/>
    </location>
</feature>
<gene>
    <name evidence="8" type="ORF">P2L57_37310</name>
</gene>
<comment type="subunit">
    <text evidence="2">Interacts transiently with the RNA polymerase catalytic core formed by RpoA, RpoB, RpoC and RpoZ (2 alpha, 1 beta, 1 beta' and 1 omega subunit) to form the RNA polymerase holoenzyme that can initiate transcription.</text>
</comment>
<keyword evidence="3" id="KW-0805">Transcription regulation</keyword>
<evidence type="ECO:0000256" key="5">
    <source>
        <dbReference type="ARBA" id="ARBA00023163"/>
    </source>
</evidence>
<dbReference type="SUPFAM" id="SSF54427">
    <property type="entry name" value="NTF2-like"/>
    <property type="match status" value="1"/>
</dbReference>
<feature type="domain" description="RNA polymerase sigma factor 70 region 4 type 2" evidence="7">
    <location>
        <begin position="110"/>
        <end position="160"/>
    </location>
</feature>
<dbReference type="InterPro" id="IPR013325">
    <property type="entry name" value="RNA_pol_sigma_r2"/>
</dbReference>
<evidence type="ECO:0000256" key="4">
    <source>
        <dbReference type="ARBA" id="ARBA00023082"/>
    </source>
</evidence>
<evidence type="ECO:0000256" key="1">
    <source>
        <dbReference type="ARBA" id="ARBA00010641"/>
    </source>
</evidence>
<dbReference type="InterPro" id="IPR036388">
    <property type="entry name" value="WH-like_DNA-bd_sf"/>
</dbReference>